<reference evidence="2" key="1">
    <citation type="submission" date="2022-09" db="EMBL/GenBank/DDBJ databases">
        <title>Novel species in genus Arthrobacter.</title>
        <authorList>
            <person name="Liu Y."/>
        </authorList>
    </citation>
    <scope>NUCLEOTIDE SEQUENCE</scope>
    <source>
        <strain evidence="2">Zg-Y815</strain>
    </source>
</reference>
<dbReference type="EMBL" id="CP104275">
    <property type="protein sequence ID" value="UWX95798.1"/>
    <property type="molecule type" value="Genomic_DNA"/>
</dbReference>
<dbReference type="RefSeq" id="WP_260651261.1">
    <property type="nucleotide sequence ID" value="NZ_CP104275.1"/>
</dbReference>
<accession>A0ABY5YM87</accession>
<keyword evidence="3" id="KW-1185">Reference proteome</keyword>
<feature type="region of interest" description="Disordered" evidence="1">
    <location>
        <begin position="1"/>
        <end position="36"/>
    </location>
</feature>
<organism evidence="2 3">
    <name type="scientific">Arthrobacter zhaoxinii</name>
    <dbReference type="NCBI Taxonomy" id="2964616"/>
    <lineage>
        <taxon>Bacteria</taxon>
        <taxon>Bacillati</taxon>
        <taxon>Actinomycetota</taxon>
        <taxon>Actinomycetes</taxon>
        <taxon>Micrococcales</taxon>
        <taxon>Micrococcaceae</taxon>
        <taxon>Arthrobacter</taxon>
    </lineage>
</organism>
<protein>
    <submittedName>
        <fullName evidence="2">Uncharacterized protein</fullName>
    </submittedName>
</protein>
<feature type="compositionally biased region" description="Low complexity" evidence="1">
    <location>
        <begin position="15"/>
        <end position="32"/>
    </location>
</feature>
<dbReference type="Proteomes" id="UP001059859">
    <property type="component" value="Chromosome"/>
</dbReference>
<evidence type="ECO:0000313" key="3">
    <source>
        <dbReference type="Proteomes" id="UP001059859"/>
    </source>
</evidence>
<sequence>MEAAGQDDAAPVLPDSETTEIISSSVEEGSVEVSRDGEEAEAVLDGGSDGIELTLGLPTPEYAEDAEVQDDGTAIYMDPEGIVDVGVQTLDDGSVRVLTVINDEIAPGRYDYQIDVEDGVVLELTPEGAVALKGADGSSQGMILPAWAEDAAGNPVETHYEMAGNTVTQIVDHNAPGVVYPVVADPKVYYAWWQLFKWSEWRWSSAYRSNQLSMQLSAWGRHDVIFAAGQFVSSGWNLLKQKHPSWIFTSSMRQQWECHVLGGIAEWGTFDLEINRPSLPNWRKRIGMRPLSATCNW</sequence>
<evidence type="ECO:0000313" key="2">
    <source>
        <dbReference type="EMBL" id="UWX95798.1"/>
    </source>
</evidence>
<name>A0ABY5YM87_9MICC</name>
<gene>
    <name evidence="2" type="ORF">N2K95_08785</name>
</gene>
<evidence type="ECO:0000256" key="1">
    <source>
        <dbReference type="SAM" id="MobiDB-lite"/>
    </source>
</evidence>
<proteinExistence type="predicted"/>